<evidence type="ECO:0000256" key="13">
    <source>
        <dbReference type="ARBA" id="ARBA00047833"/>
    </source>
</evidence>
<evidence type="ECO:0000256" key="11">
    <source>
        <dbReference type="ARBA" id="ARBA00023306"/>
    </source>
</evidence>
<keyword evidence="11 14" id="KW-0131">Cell cycle</keyword>
<evidence type="ECO:0000256" key="5">
    <source>
        <dbReference type="ARBA" id="ARBA00022598"/>
    </source>
</evidence>
<dbReference type="InterPro" id="IPR036565">
    <property type="entry name" value="Mur-like_cat_sf"/>
</dbReference>
<feature type="domain" description="Mur ligase C-terminal" evidence="16">
    <location>
        <begin position="305"/>
        <end position="435"/>
    </location>
</feature>
<proteinExistence type="inferred from homology"/>
<dbReference type="InterPro" id="IPR036615">
    <property type="entry name" value="Mur_ligase_C_dom_sf"/>
</dbReference>
<dbReference type="AlphaFoldDB" id="A0A0C1H0N5"/>
<accession>A0A0C1H0N5</accession>
<organism evidence="18 19">
    <name type="scientific">Candidatus Protochlamydia amoebophila</name>
    <dbReference type="NCBI Taxonomy" id="362787"/>
    <lineage>
        <taxon>Bacteria</taxon>
        <taxon>Pseudomonadati</taxon>
        <taxon>Chlamydiota</taxon>
        <taxon>Chlamydiia</taxon>
        <taxon>Parachlamydiales</taxon>
        <taxon>Parachlamydiaceae</taxon>
        <taxon>Candidatus Protochlamydia</taxon>
    </lineage>
</organism>
<dbReference type="NCBIfam" id="TIGR01082">
    <property type="entry name" value="murC"/>
    <property type="match status" value="1"/>
</dbReference>
<evidence type="ECO:0000313" key="18">
    <source>
        <dbReference type="EMBL" id="KIC71314.1"/>
    </source>
</evidence>
<comment type="function">
    <text evidence="14">Cell wall formation.</text>
</comment>
<keyword evidence="10 14" id="KW-0573">Peptidoglycan synthesis</keyword>
<dbReference type="InterPro" id="IPR005758">
    <property type="entry name" value="UDP-N-AcMur_Ala_ligase_MurC"/>
</dbReference>
<dbReference type="GO" id="GO:0005737">
    <property type="term" value="C:cytoplasm"/>
    <property type="evidence" value="ECO:0007669"/>
    <property type="project" value="UniProtKB-SubCell"/>
</dbReference>
<dbReference type="InterPro" id="IPR000713">
    <property type="entry name" value="Mur_ligase_N"/>
</dbReference>
<comment type="pathway">
    <text evidence="2 14">Cell wall biogenesis; peptidoglycan biosynthesis.</text>
</comment>
<comment type="similarity">
    <text evidence="14">Belongs to the MurCDEF family.</text>
</comment>
<dbReference type="GO" id="GO:0008360">
    <property type="term" value="P:regulation of cell shape"/>
    <property type="evidence" value="ECO:0007669"/>
    <property type="project" value="UniProtKB-KW"/>
</dbReference>
<dbReference type="GO" id="GO:0005524">
    <property type="term" value="F:ATP binding"/>
    <property type="evidence" value="ECO:0007669"/>
    <property type="project" value="UniProtKB-UniRule"/>
</dbReference>
<dbReference type="PANTHER" id="PTHR43445">
    <property type="entry name" value="UDP-N-ACETYLMURAMATE--L-ALANINE LIGASE-RELATED"/>
    <property type="match status" value="1"/>
</dbReference>
<comment type="subcellular location">
    <subcellularLocation>
        <location evidence="1 14">Cytoplasm</location>
    </subcellularLocation>
</comment>
<evidence type="ECO:0000256" key="7">
    <source>
        <dbReference type="ARBA" id="ARBA00022741"/>
    </source>
</evidence>
<dbReference type="SUPFAM" id="SSF53244">
    <property type="entry name" value="MurD-like peptide ligases, peptide-binding domain"/>
    <property type="match status" value="1"/>
</dbReference>
<evidence type="ECO:0000256" key="12">
    <source>
        <dbReference type="ARBA" id="ARBA00023316"/>
    </source>
</evidence>
<dbReference type="PANTHER" id="PTHR43445:SF3">
    <property type="entry name" value="UDP-N-ACETYLMURAMATE--L-ALANINE LIGASE"/>
    <property type="match status" value="1"/>
</dbReference>
<feature type="domain" description="Mur ligase central" evidence="17">
    <location>
        <begin position="107"/>
        <end position="282"/>
    </location>
</feature>
<dbReference type="InterPro" id="IPR013221">
    <property type="entry name" value="Mur_ligase_cen"/>
</dbReference>
<dbReference type="RefSeq" id="WP_052236444.1">
    <property type="nucleotide sequence ID" value="NZ_JSAN01000097.1"/>
</dbReference>
<keyword evidence="12 14" id="KW-0961">Cell wall biogenesis/degradation</keyword>
<dbReference type="SUPFAM" id="SSF53623">
    <property type="entry name" value="MurD-like peptide ligases, catalytic domain"/>
    <property type="match status" value="1"/>
</dbReference>
<feature type="domain" description="Mur ligase N-terminal catalytic" evidence="15">
    <location>
        <begin position="4"/>
        <end position="102"/>
    </location>
</feature>
<evidence type="ECO:0000256" key="4">
    <source>
        <dbReference type="ARBA" id="ARBA00022490"/>
    </source>
</evidence>
<dbReference type="GO" id="GO:0009252">
    <property type="term" value="P:peptidoglycan biosynthetic process"/>
    <property type="evidence" value="ECO:0007669"/>
    <property type="project" value="UniProtKB-UniRule"/>
</dbReference>
<comment type="caution">
    <text evidence="18">The sequence shown here is derived from an EMBL/GenBank/DDBJ whole genome shotgun (WGS) entry which is preliminary data.</text>
</comment>
<keyword evidence="4 14" id="KW-0963">Cytoplasm</keyword>
<evidence type="ECO:0000313" key="19">
    <source>
        <dbReference type="Proteomes" id="UP000031465"/>
    </source>
</evidence>
<dbReference type="Gene3D" id="3.90.190.20">
    <property type="entry name" value="Mur ligase, C-terminal domain"/>
    <property type="match status" value="1"/>
</dbReference>
<dbReference type="EMBL" id="JSAN01000097">
    <property type="protein sequence ID" value="KIC71314.1"/>
    <property type="molecule type" value="Genomic_DNA"/>
</dbReference>
<name>A0A0C1H0N5_9BACT</name>
<reference evidence="18 19" key="1">
    <citation type="journal article" date="2014" name="Mol. Biol. Evol.">
        <title>Massive expansion of Ubiquitination-related gene families within the Chlamydiae.</title>
        <authorList>
            <person name="Domman D."/>
            <person name="Collingro A."/>
            <person name="Lagkouvardos I."/>
            <person name="Gehre L."/>
            <person name="Weinmaier T."/>
            <person name="Rattei T."/>
            <person name="Subtil A."/>
            <person name="Horn M."/>
        </authorList>
    </citation>
    <scope>NUCLEOTIDE SEQUENCE [LARGE SCALE GENOMIC DNA]</scope>
    <source>
        <strain evidence="18 19">EI2</strain>
    </source>
</reference>
<evidence type="ECO:0000256" key="3">
    <source>
        <dbReference type="ARBA" id="ARBA00012211"/>
    </source>
</evidence>
<evidence type="ECO:0000259" key="16">
    <source>
        <dbReference type="Pfam" id="PF02875"/>
    </source>
</evidence>
<keyword evidence="9 14" id="KW-0133">Cell shape</keyword>
<dbReference type="Gene3D" id="3.40.1190.10">
    <property type="entry name" value="Mur-like, catalytic domain"/>
    <property type="match status" value="1"/>
</dbReference>
<dbReference type="InterPro" id="IPR050061">
    <property type="entry name" value="MurCDEF_pg_biosynth"/>
</dbReference>
<dbReference type="Pfam" id="PF08245">
    <property type="entry name" value="Mur_ligase_M"/>
    <property type="match status" value="1"/>
</dbReference>
<evidence type="ECO:0000256" key="9">
    <source>
        <dbReference type="ARBA" id="ARBA00022960"/>
    </source>
</evidence>
<sequence>MRGHYHFIGIGGIGMSGLARILLQQNLSVSGSDIAFNYTIEELIKSGATIYKGHSPSYITSGSTVIYSSDIKTDNPEYLAAKNLQCSLLHRAELLALLTRQKKSLAVTGTHGKTTTSSLLATTLLEANCDPSFAVGGVIPQFQSNAKHGLGDLFVFEADESDRSFLKYFPYGAIVTNIDNDHLNSYENSEDVLIQSFQQFTSQISSPNHLFWCGDDTRLKFLNGIGQSYGFGEHCNWRISNVFQKDFNLEFDLEGNGKKYSSIKLNLIGRHNLLNGAAVFGLAMSLNISEASIRHTFERFCGVLRRCEYKGEFENTIFLDDYAHHPTEIQTTLEGIRKAIKSKRLIAVFQPHRFSRIKDCLGMYGKIFNNADEVFVTDVYGAGETPIEGISQQQIIQEISENSSVPVKYVPRTALGHKLSEFIQPLDVIVTLGAGDVTKVASETLSLLENGKRF</sequence>
<keyword evidence="5 14" id="KW-0436">Ligase</keyword>
<evidence type="ECO:0000259" key="17">
    <source>
        <dbReference type="Pfam" id="PF08245"/>
    </source>
</evidence>
<dbReference type="InterPro" id="IPR004101">
    <property type="entry name" value="Mur_ligase_C"/>
</dbReference>
<dbReference type="GO" id="GO:0071555">
    <property type="term" value="P:cell wall organization"/>
    <property type="evidence" value="ECO:0007669"/>
    <property type="project" value="UniProtKB-KW"/>
</dbReference>
<dbReference type="GO" id="GO:0051301">
    <property type="term" value="P:cell division"/>
    <property type="evidence" value="ECO:0007669"/>
    <property type="project" value="UniProtKB-KW"/>
</dbReference>
<protein>
    <recommendedName>
        <fullName evidence="3 14">UDP-N-acetylmuramate--L-alanine ligase</fullName>
        <ecNumber evidence="3 14">6.3.2.8</ecNumber>
    </recommendedName>
    <alternativeName>
        <fullName evidence="14">UDP-N-acetylmuramoyl-L-alanine synthetase</fullName>
    </alternativeName>
</protein>
<comment type="catalytic activity">
    <reaction evidence="13 14">
        <text>UDP-N-acetyl-alpha-D-muramate + L-alanine + ATP = UDP-N-acetyl-alpha-D-muramoyl-L-alanine + ADP + phosphate + H(+)</text>
        <dbReference type="Rhea" id="RHEA:23372"/>
        <dbReference type="ChEBI" id="CHEBI:15378"/>
        <dbReference type="ChEBI" id="CHEBI:30616"/>
        <dbReference type="ChEBI" id="CHEBI:43474"/>
        <dbReference type="ChEBI" id="CHEBI:57972"/>
        <dbReference type="ChEBI" id="CHEBI:70757"/>
        <dbReference type="ChEBI" id="CHEBI:83898"/>
        <dbReference type="ChEBI" id="CHEBI:456216"/>
        <dbReference type="EC" id="6.3.2.8"/>
    </reaction>
</comment>
<dbReference type="SUPFAM" id="SSF51984">
    <property type="entry name" value="MurCD N-terminal domain"/>
    <property type="match status" value="1"/>
</dbReference>
<keyword evidence="8 14" id="KW-0067">ATP-binding</keyword>
<evidence type="ECO:0000256" key="10">
    <source>
        <dbReference type="ARBA" id="ARBA00022984"/>
    </source>
</evidence>
<dbReference type="Pfam" id="PF02875">
    <property type="entry name" value="Mur_ligase_C"/>
    <property type="match status" value="1"/>
</dbReference>
<dbReference type="Proteomes" id="UP000031465">
    <property type="component" value="Unassembled WGS sequence"/>
</dbReference>
<dbReference type="GO" id="GO:0008763">
    <property type="term" value="F:UDP-N-acetylmuramate-L-alanine ligase activity"/>
    <property type="evidence" value="ECO:0007669"/>
    <property type="project" value="UniProtKB-UniRule"/>
</dbReference>
<evidence type="ECO:0000256" key="14">
    <source>
        <dbReference type="HAMAP-Rule" id="MF_00046"/>
    </source>
</evidence>
<evidence type="ECO:0000256" key="1">
    <source>
        <dbReference type="ARBA" id="ARBA00004496"/>
    </source>
</evidence>
<feature type="binding site" evidence="14">
    <location>
        <begin position="109"/>
        <end position="115"/>
    </location>
    <ligand>
        <name>ATP</name>
        <dbReference type="ChEBI" id="CHEBI:30616"/>
    </ligand>
</feature>
<dbReference type="Gene3D" id="3.40.50.720">
    <property type="entry name" value="NAD(P)-binding Rossmann-like Domain"/>
    <property type="match status" value="1"/>
</dbReference>
<evidence type="ECO:0000256" key="2">
    <source>
        <dbReference type="ARBA" id="ARBA00004752"/>
    </source>
</evidence>
<dbReference type="Pfam" id="PF01225">
    <property type="entry name" value="Mur_ligase"/>
    <property type="match status" value="1"/>
</dbReference>
<dbReference type="UniPathway" id="UPA00219"/>
<evidence type="ECO:0000256" key="8">
    <source>
        <dbReference type="ARBA" id="ARBA00022840"/>
    </source>
</evidence>
<gene>
    <name evidence="14 18" type="primary">murC</name>
    <name evidence="18" type="ORF">DB44_DY00030</name>
</gene>
<evidence type="ECO:0000256" key="6">
    <source>
        <dbReference type="ARBA" id="ARBA00022618"/>
    </source>
</evidence>
<dbReference type="EC" id="6.3.2.8" evidence="3 14"/>
<dbReference type="HAMAP" id="MF_00046">
    <property type="entry name" value="MurC"/>
    <property type="match status" value="1"/>
</dbReference>
<dbReference type="PATRIC" id="fig|362787.3.peg.1527"/>
<keyword evidence="6 14" id="KW-0132">Cell division</keyword>
<keyword evidence="7 14" id="KW-0547">Nucleotide-binding</keyword>
<evidence type="ECO:0000259" key="15">
    <source>
        <dbReference type="Pfam" id="PF01225"/>
    </source>
</evidence>